<dbReference type="AlphaFoldDB" id="A9B9R5"/>
<keyword evidence="4" id="KW-0472">Membrane</keyword>
<dbReference type="PANTHER" id="PTHR32100">
    <property type="entry name" value="OMEGA-6 FATTY ACID DESATURASE, CHLOROPLASTIC"/>
    <property type="match status" value="1"/>
</dbReference>
<keyword evidence="4" id="KW-0812">Transmembrane</keyword>
<organism evidence="6 7">
    <name type="scientific">Prochlorococcus marinus (strain MIT 9211)</name>
    <dbReference type="NCBI Taxonomy" id="93059"/>
    <lineage>
        <taxon>Bacteria</taxon>
        <taxon>Bacillati</taxon>
        <taxon>Cyanobacteriota</taxon>
        <taxon>Cyanophyceae</taxon>
        <taxon>Synechococcales</taxon>
        <taxon>Prochlorococcaceae</taxon>
        <taxon>Prochlorococcus</taxon>
    </lineage>
</organism>
<dbReference type="EMBL" id="CP000878">
    <property type="protein sequence ID" value="ABX08577.1"/>
    <property type="molecule type" value="Genomic_DNA"/>
</dbReference>
<feature type="domain" description="Fatty acid desaturase" evidence="5">
    <location>
        <begin position="4"/>
        <end position="105"/>
    </location>
</feature>
<feature type="transmembrane region" description="Helical" evidence="4">
    <location>
        <begin position="6"/>
        <end position="31"/>
    </location>
</feature>
<accession>A9B9R5</accession>
<reference evidence="6 7" key="1">
    <citation type="journal article" date="2007" name="PLoS Genet.">
        <title>Patterns and implications of gene gain and loss in the evolution of Prochlorococcus.</title>
        <authorList>
            <person name="Kettler G.C."/>
            <person name="Martiny A.C."/>
            <person name="Huang K."/>
            <person name="Zucker J."/>
            <person name="Coleman M.L."/>
            <person name="Rodrigue S."/>
            <person name="Chen F."/>
            <person name="Lapidus A."/>
            <person name="Ferriera S."/>
            <person name="Johnson J."/>
            <person name="Steglich C."/>
            <person name="Church G.M."/>
            <person name="Richardson P."/>
            <person name="Chisholm S.W."/>
        </authorList>
    </citation>
    <scope>NUCLEOTIDE SEQUENCE [LARGE SCALE GENOMIC DNA]</scope>
    <source>
        <strain evidence="7">MIT 9211</strain>
    </source>
</reference>
<dbReference type="eggNOG" id="COG3239">
    <property type="taxonomic scope" value="Bacteria"/>
</dbReference>
<evidence type="ECO:0000313" key="7">
    <source>
        <dbReference type="Proteomes" id="UP000000788"/>
    </source>
</evidence>
<gene>
    <name evidence="6" type="ordered locus">P9211_06461</name>
</gene>
<evidence type="ECO:0000256" key="3">
    <source>
        <dbReference type="ARBA" id="ARBA00023004"/>
    </source>
</evidence>
<sequence>MACLLASWQVIALYVAPLLVVNIWLVIYTWLHHTDTDVPHLADSDFSFMRGAFLSVDRPYGLILDFLHHKIGSTHVIHHIAPGVPHYHAKEATLAIKKSFPKAYLYNPTPILNALWHVASNCIAVKREEESGRYIWVNEKH</sequence>
<protein>
    <recommendedName>
        <fullName evidence="5">Fatty acid desaturase domain-containing protein</fullName>
    </recommendedName>
</protein>
<dbReference type="Pfam" id="PF00487">
    <property type="entry name" value="FA_desaturase"/>
    <property type="match status" value="1"/>
</dbReference>
<name>A9B9R5_PROM4</name>
<comment type="similarity">
    <text evidence="2">Belongs to the fatty acid desaturase type 2 family.</text>
</comment>
<dbReference type="GO" id="GO:0006629">
    <property type="term" value="P:lipid metabolic process"/>
    <property type="evidence" value="ECO:0007669"/>
    <property type="project" value="InterPro"/>
</dbReference>
<dbReference type="Proteomes" id="UP000000788">
    <property type="component" value="Chromosome"/>
</dbReference>
<comment type="cofactor">
    <cofactor evidence="1">
        <name>Fe(2+)</name>
        <dbReference type="ChEBI" id="CHEBI:29033"/>
    </cofactor>
</comment>
<dbReference type="InterPro" id="IPR012171">
    <property type="entry name" value="Fatty_acid_desaturase"/>
</dbReference>
<evidence type="ECO:0000256" key="1">
    <source>
        <dbReference type="ARBA" id="ARBA00001954"/>
    </source>
</evidence>
<dbReference type="STRING" id="93059.P9211_06461"/>
<proteinExistence type="inferred from homology"/>
<keyword evidence="4" id="KW-1133">Transmembrane helix</keyword>
<evidence type="ECO:0000313" key="6">
    <source>
        <dbReference type="EMBL" id="ABX08577.1"/>
    </source>
</evidence>
<evidence type="ECO:0000259" key="5">
    <source>
        <dbReference type="Pfam" id="PF00487"/>
    </source>
</evidence>
<evidence type="ECO:0000256" key="4">
    <source>
        <dbReference type="SAM" id="Phobius"/>
    </source>
</evidence>
<dbReference type="KEGG" id="pmj:P9211_06461"/>
<evidence type="ECO:0000256" key="2">
    <source>
        <dbReference type="ARBA" id="ARBA00008749"/>
    </source>
</evidence>
<keyword evidence="3" id="KW-0408">Iron</keyword>
<dbReference type="InterPro" id="IPR005804">
    <property type="entry name" value="FA_desaturase_dom"/>
</dbReference>
<keyword evidence="7" id="KW-1185">Reference proteome</keyword>
<dbReference type="GO" id="GO:0016491">
    <property type="term" value="F:oxidoreductase activity"/>
    <property type="evidence" value="ECO:0007669"/>
    <property type="project" value="InterPro"/>
</dbReference>
<dbReference type="HOGENOM" id="CLU_033094_1_1_3"/>